<keyword evidence="3" id="KW-1185">Reference proteome</keyword>
<dbReference type="InterPro" id="IPR058956">
    <property type="entry name" value="MamC"/>
</dbReference>
<dbReference type="AlphaFoldDB" id="A0A401G2S0"/>
<evidence type="ECO:0000313" key="2">
    <source>
        <dbReference type="EMBL" id="GBC63516.1"/>
    </source>
</evidence>
<reference evidence="3" key="1">
    <citation type="submission" date="2017-11" db="EMBL/GenBank/DDBJ databases">
        <authorList>
            <person name="Watanabe M."/>
            <person name="Kojima H."/>
        </authorList>
    </citation>
    <scope>NUCLEOTIDE SEQUENCE [LARGE SCALE GENOMIC DNA]</scope>
    <source>
        <strain evidence="3">Tokyo 01</strain>
    </source>
</reference>
<name>A0A401G2S0_9BACT</name>
<comment type="caution">
    <text evidence="2">The sequence shown here is derived from an EMBL/GenBank/DDBJ whole genome shotgun (WGS) entry which is preliminary data.</text>
</comment>
<dbReference type="RefSeq" id="WP_124330572.1">
    <property type="nucleotide sequence ID" value="NZ_BEXT01000001.1"/>
</dbReference>
<evidence type="ECO:0000313" key="3">
    <source>
        <dbReference type="Proteomes" id="UP000288096"/>
    </source>
</evidence>
<proteinExistence type="predicted"/>
<organism evidence="2 3">
    <name type="scientific">Desulfonema ishimotonii</name>
    <dbReference type="NCBI Taxonomy" id="45657"/>
    <lineage>
        <taxon>Bacteria</taxon>
        <taxon>Pseudomonadati</taxon>
        <taxon>Thermodesulfobacteriota</taxon>
        <taxon>Desulfobacteria</taxon>
        <taxon>Desulfobacterales</taxon>
        <taxon>Desulfococcaceae</taxon>
        <taxon>Desulfonema</taxon>
    </lineage>
</organism>
<sequence length="161" mass="16870">MSAHNTSVNPGQPVNANLNYQQYTQPINADYNYNIRQSGTLYPARTYYSTAPTTSYVPRASLMMAGVGAIVGGTAAAAKNIRRVREQQIDRREAVKDTAKEAAGAAVATGTATAVMGYVRAGSLVSLLGTIVVATGTKYLWDCATASAPAAAPCDCQTTDK</sequence>
<evidence type="ECO:0000256" key="1">
    <source>
        <dbReference type="SAM" id="Phobius"/>
    </source>
</evidence>
<dbReference type="EMBL" id="BEXT01000001">
    <property type="protein sequence ID" value="GBC63516.1"/>
    <property type="molecule type" value="Genomic_DNA"/>
</dbReference>
<dbReference type="Proteomes" id="UP000288096">
    <property type="component" value="Unassembled WGS sequence"/>
</dbReference>
<keyword evidence="1" id="KW-1133">Transmembrane helix</keyword>
<accession>A0A401G2S0</accession>
<gene>
    <name evidence="2" type="ORF">DENIS_4510</name>
</gene>
<dbReference type="Pfam" id="PF26373">
    <property type="entry name" value="MamC"/>
    <property type="match status" value="1"/>
</dbReference>
<protein>
    <recommendedName>
        <fullName evidence="4">Transmembrane protein</fullName>
    </recommendedName>
</protein>
<feature type="transmembrane region" description="Helical" evidence="1">
    <location>
        <begin position="56"/>
        <end position="78"/>
    </location>
</feature>
<reference evidence="3" key="2">
    <citation type="submission" date="2019-01" db="EMBL/GenBank/DDBJ databases">
        <title>Genome sequence of Desulfonema ishimotonii strain Tokyo 01.</title>
        <authorList>
            <person name="Fukui M."/>
        </authorList>
    </citation>
    <scope>NUCLEOTIDE SEQUENCE [LARGE SCALE GENOMIC DNA]</scope>
    <source>
        <strain evidence="3">Tokyo 01</strain>
    </source>
</reference>
<evidence type="ECO:0008006" key="4">
    <source>
        <dbReference type="Google" id="ProtNLM"/>
    </source>
</evidence>
<keyword evidence="1" id="KW-0812">Transmembrane</keyword>
<keyword evidence="1" id="KW-0472">Membrane</keyword>